<accession>A0ABP1FVY6</accession>
<evidence type="ECO:0000313" key="1">
    <source>
        <dbReference type="EMBL" id="CAL5224060.1"/>
    </source>
</evidence>
<name>A0ABP1FVY6_9CHLO</name>
<evidence type="ECO:0000313" key="2">
    <source>
        <dbReference type="Proteomes" id="UP001497392"/>
    </source>
</evidence>
<proteinExistence type="predicted"/>
<sequence>MAVRAHVAKQVLVSVFTYHGTFIPVPEQLLRQLCTAVYTFVAANRPVVAGAAHLYPSRDVSSRAVDQGGIALVDI</sequence>
<gene>
    <name evidence="1" type="primary">g6685</name>
    <name evidence="1" type="ORF">VP750_LOCUS5719</name>
</gene>
<organism evidence="1 2">
    <name type="scientific">Coccomyxa viridis</name>
    <dbReference type="NCBI Taxonomy" id="1274662"/>
    <lineage>
        <taxon>Eukaryota</taxon>
        <taxon>Viridiplantae</taxon>
        <taxon>Chlorophyta</taxon>
        <taxon>core chlorophytes</taxon>
        <taxon>Trebouxiophyceae</taxon>
        <taxon>Trebouxiophyceae incertae sedis</taxon>
        <taxon>Coccomyxaceae</taxon>
        <taxon>Coccomyxa</taxon>
    </lineage>
</organism>
<reference evidence="1 2" key="1">
    <citation type="submission" date="2024-06" db="EMBL/GenBank/DDBJ databases">
        <authorList>
            <person name="Kraege A."/>
            <person name="Thomma B."/>
        </authorList>
    </citation>
    <scope>NUCLEOTIDE SEQUENCE [LARGE SCALE GENOMIC DNA]</scope>
</reference>
<protein>
    <submittedName>
        <fullName evidence="1">G6685 protein</fullName>
    </submittedName>
</protein>
<keyword evidence="2" id="KW-1185">Reference proteome</keyword>
<dbReference type="Proteomes" id="UP001497392">
    <property type="component" value="Unassembled WGS sequence"/>
</dbReference>
<comment type="caution">
    <text evidence="1">The sequence shown here is derived from an EMBL/GenBank/DDBJ whole genome shotgun (WGS) entry which is preliminary data.</text>
</comment>
<dbReference type="EMBL" id="CAXHTA020000010">
    <property type="protein sequence ID" value="CAL5224060.1"/>
    <property type="molecule type" value="Genomic_DNA"/>
</dbReference>